<proteinExistence type="predicted"/>
<gene>
    <name evidence="2" type="ORF">ALP29_201688</name>
</gene>
<evidence type="ECO:0000313" key="2">
    <source>
        <dbReference type="EMBL" id="RMU52285.1"/>
    </source>
</evidence>
<name>A0A3M5V356_PSESX</name>
<sequence>MDHLRAVAQQALRNLAAQGLVEQPDHGVFDHQPQPADQHHHGDPGRQRFLAVDQNETGDTGHETERRNEPRVALHQVEHGCHKAVQITHFSCSLGLKHTKNAQLNKRCARHAPRVRFGVRILCFAPCPPAPHGQQHDQAQHATRQPVQSVIAEQRFFDAHIAWLCE</sequence>
<feature type="compositionally biased region" description="Basic and acidic residues" evidence="1">
    <location>
        <begin position="37"/>
        <end position="46"/>
    </location>
</feature>
<dbReference type="AlphaFoldDB" id="A0A3M5V356"/>
<comment type="caution">
    <text evidence="2">The sequence shown here is derived from an EMBL/GenBank/DDBJ whole genome shotgun (WGS) entry which is preliminary data.</text>
</comment>
<dbReference type="EMBL" id="RBUA01000976">
    <property type="protein sequence ID" value="RMU52285.1"/>
    <property type="molecule type" value="Genomic_DNA"/>
</dbReference>
<organism evidence="2 3">
    <name type="scientific">Pseudomonas syringae pv. avii</name>
    <dbReference type="NCBI Taxonomy" id="663959"/>
    <lineage>
        <taxon>Bacteria</taxon>
        <taxon>Pseudomonadati</taxon>
        <taxon>Pseudomonadota</taxon>
        <taxon>Gammaproteobacteria</taxon>
        <taxon>Pseudomonadales</taxon>
        <taxon>Pseudomonadaceae</taxon>
        <taxon>Pseudomonas</taxon>
        <taxon>Pseudomonas syringae</taxon>
    </lineage>
</organism>
<dbReference type="Proteomes" id="UP000280395">
    <property type="component" value="Unassembled WGS sequence"/>
</dbReference>
<evidence type="ECO:0000313" key="3">
    <source>
        <dbReference type="Proteomes" id="UP000280395"/>
    </source>
</evidence>
<reference evidence="2 3" key="1">
    <citation type="submission" date="2018-08" db="EMBL/GenBank/DDBJ databases">
        <title>Recombination of ecologically and evolutionarily significant loci maintains genetic cohesion in the Pseudomonas syringae species complex.</title>
        <authorList>
            <person name="Dillon M."/>
            <person name="Thakur S."/>
            <person name="Almeida R.N.D."/>
            <person name="Weir B.S."/>
            <person name="Guttman D.S."/>
        </authorList>
    </citation>
    <scope>NUCLEOTIDE SEQUENCE [LARGE SCALE GENOMIC DNA]</scope>
    <source>
        <strain evidence="2 3">ICMP 14479</strain>
    </source>
</reference>
<protein>
    <submittedName>
        <fullName evidence="2">Uncharacterized protein</fullName>
    </submittedName>
</protein>
<feature type="region of interest" description="Disordered" evidence="1">
    <location>
        <begin position="25"/>
        <end position="46"/>
    </location>
</feature>
<accession>A0A3M5V356</accession>
<evidence type="ECO:0000256" key="1">
    <source>
        <dbReference type="SAM" id="MobiDB-lite"/>
    </source>
</evidence>